<dbReference type="InterPro" id="IPR000064">
    <property type="entry name" value="NLP_P60_dom"/>
</dbReference>
<dbReference type="PANTHER" id="PTHR47359">
    <property type="entry name" value="PEPTIDOGLYCAN DL-ENDOPEPTIDASE CWLO"/>
    <property type="match status" value="1"/>
</dbReference>
<accession>A0ABU0NWD7</accession>
<dbReference type="EMBL" id="JAUSWV010000002">
    <property type="protein sequence ID" value="MDQ0583455.1"/>
    <property type="molecule type" value="Genomic_DNA"/>
</dbReference>
<sequence length="406" mass="43381">MSGRLLRPVCTVATAALAVQAVLGPGPAVAAPEPPEPGGRTVTAPSTPAPDDPPAAGTEGSQDTDEQTAAGTEDPQGEERSVAELLTELQRLYREAERATEAFNATEEQLKRRRAETGRLDAALVKARLSLHRSRGAAGRLARQQYQGSTDISPYVRLLLARDPQHALDQGHLIGQLARERAGTVGRLASGERRADDLARKARAALDEQLTLTERRKKERDDVTRRLDDVQALLASLTAEQLTALAELERSGVARAQKKLMASGALGEDSKPSKAGGKAVRYAVRQIGKPYEWGAEGPRSYDCSGLTSEAWGHAGKPIPRTSEEQWARLPRIPLTRLRPGDLVIYFPEATHVALYLGGGKVVQAPRTGEQVKITGIAAQPVLGAVRPDAPPAPAQTPAQAPATEPR</sequence>
<comment type="similarity">
    <text evidence="1">Belongs to the peptidase C40 family.</text>
</comment>
<feature type="region of interest" description="Disordered" evidence="6">
    <location>
        <begin position="28"/>
        <end position="80"/>
    </location>
</feature>
<gene>
    <name evidence="9" type="ORF">QF030_005633</name>
</gene>
<dbReference type="GO" id="GO:0016787">
    <property type="term" value="F:hydrolase activity"/>
    <property type="evidence" value="ECO:0007669"/>
    <property type="project" value="UniProtKB-KW"/>
</dbReference>
<keyword evidence="10" id="KW-1185">Reference proteome</keyword>
<feature type="signal peptide" evidence="7">
    <location>
        <begin position="1"/>
        <end position="30"/>
    </location>
</feature>
<evidence type="ECO:0000256" key="3">
    <source>
        <dbReference type="ARBA" id="ARBA00022801"/>
    </source>
</evidence>
<dbReference type="PANTHER" id="PTHR47359:SF3">
    <property type="entry name" value="NLP_P60 DOMAIN-CONTAINING PROTEIN-RELATED"/>
    <property type="match status" value="1"/>
</dbReference>
<feature type="domain" description="NlpC/P60" evidence="8">
    <location>
        <begin position="273"/>
        <end position="394"/>
    </location>
</feature>
<dbReference type="EC" id="3.4.-.-" evidence="9"/>
<dbReference type="PROSITE" id="PS51935">
    <property type="entry name" value="NLPC_P60"/>
    <property type="match status" value="1"/>
</dbReference>
<evidence type="ECO:0000256" key="2">
    <source>
        <dbReference type="ARBA" id="ARBA00022670"/>
    </source>
</evidence>
<name>A0ABU0NWD7_STRRH</name>
<evidence type="ECO:0000256" key="6">
    <source>
        <dbReference type="SAM" id="MobiDB-lite"/>
    </source>
</evidence>
<evidence type="ECO:0000256" key="7">
    <source>
        <dbReference type="SAM" id="SignalP"/>
    </source>
</evidence>
<keyword evidence="2" id="KW-0645">Protease</keyword>
<protein>
    <submittedName>
        <fullName evidence="9">Cell wall-associated NlpC family hydrolase</fullName>
        <ecNumber evidence="9">3.4.-.-</ecNumber>
    </submittedName>
</protein>
<organism evidence="9 10">
    <name type="scientific">Streptomyces rishiriensis</name>
    <dbReference type="NCBI Taxonomy" id="68264"/>
    <lineage>
        <taxon>Bacteria</taxon>
        <taxon>Bacillati</taxon>
        <taxon>Actinomycetota</taxon>
        <taxon>Actinomycetes</taxon>
        <taxon>Kitasatosporales</taxon>
        <taxon>Streptomycetaceae</taxon>
        <taxon>Streptomyces</taxon>
    </lineage>
</organism>
<evidence type="ECO:0000313" key="9">
    <source>
        <dbReference type="EMBL" id="MDQ0583455.1"/>
    </source>
</evidence>
<dbReference type="SUPFAM" id="SSF54001">
    <property type="entry name" value="Cysteine proteinases"/>
    <property type="match status" value="1"/>
</dbReference>
<reference evidence="9 10" key="1">
    <citation type="submission" date="2023-07" db="EMBL/GenBank/DDBJ databases">
        <title>Comparative genomics of wheat-associated soil bacteria to identify genetic determinants of phenazine resistance.</title>
        <authorList>
            <person name="Mouncey N."/>
        </authorList>
    </citation>
    <scope>NUCLEOTIDE SEQUENCE [LARGE SCALE GENOMIC DNA]</scope>
    <source>
        <strain evidence="9 10">B2I6</strain>
    </source>
</reference>
<feature type="coiled-coil region" evidence="5">
    <location>
        <begin position="82"/>
        <end position="116"/>
    </location>
</feature>
<feature type="coiled-coil region" evidence="5">
    <location>
        <begin position="188"/>
        <end position="240"/>
    </location>
</feature>
<keyword evidence="3 9" id="KW-0378">Hydrolase</keyword>
<dbReference type="InterPro" id="IPR051794">
    <property type="entry name" value="PG_Endopeptidase_C40"/>
</dbReference>
<dbReference type="RefSeq" id="WP_307165401.1">
    <property type="nucleotide sequence ID" value="NZ_JAUSWV010000002.1"/>
</dbReference>
<dbReference type="Proteomes" id="UP001230654">
    <property type="component" value="Unassembled WGS sequence"/>
</dbReference>
<evidence type="ECO:0000256" key="5">
    <source>
        <dbReference type="SAM" id="Coils"/>
    </source>
</evidence>
<dbReference type="InterPro" id="IPR038765">
    <property type="entry name" value="Papain-like_cys_pep_sf"/>
</dbReference>
<evidence type="ECO:0000256" key="1">
    <source>
        <dbReference type="ARBA" id="ARBA00007074"/>
    </source>
</evidence>
<keyword evidence="4" id="KW-0788">Thiol protease</keyword>
<evidence type="ECO:0000259" key="8">
    <source>
        <dbReference type="PROSITE" id="PS51935"/>
    </source>
</evidence>
<feature type="chain" id="PRO_5045881533" evidence="7">
    <location>
        <begin position="31"/>
        <end position="406"/>
    </location>
</feature>
<feature type="compositionally biased region" description="Low complexity" evidence="6">
    <location>
        <begin position="395"/>
        <end position="406"/>
    </location>
</feature>
<evidence type="ECO:0000313" key="10">
    <source>
        <dbReference type="Proteomes" id="UP001230654"/>
    </source>
</evidence>
<keyword evidence="7" id="KW-0732">Signal</keyword>
<comment type="caution">
    <text evidence="9">The sequence shown here is derived from an EMBL/GenBank/DDBJ whole genome shotgun (WGS) entry which is preliminary data.</text>
</comment>
<dbReference type="Gene3D" id="3.90.1720.10">
    <property type="entry name" value="endopeptidase domain like (from Nostoc punctiforme)"/>
    <property type="match status" value="1"/>
</dbReference>
<proteinExistence type="inferred from homology"/>
<dbReference type="Pfam" id="PF00877">
    <property type="entry name" value="NLPC_P60"/>
    <property type="match status" value="1"/>
</dbReference>
<feature type="region of interest" description="Disordered" evidence="6">
    <location>
        <begin position="384"/>
        <end position="406"/>
    </location>
</feature>
<keyword evidence="5" id="KW-0175">Coiled coil</keyword>
<evidence type="ECO:0000256" key="4">
    <source>
        <dbReference type="ARBA" id="ARBA00022807"/>
    </source>
</evidence>